<dbReference type="InterPro" id="IPR002364">
    <property type="entry name" value="Quin_OxRdtase/zeta-crystal_CS"/>
</dbReference>
<dbReference type="AlphaFoldDB" id="A0A8J7WFU2"/>
<dbReference type="GO" id="GO:0003960">
    <property type="term" value="F:quinone reductase (NADPH) activity"/>
    <property type="evidence" value="ECO:0007669"/>
    <property type="project" value="TreeGrafter"/>
</dbReference>
<dbReference type="Pfam" id="PF08240">
    <property type="entry name" value="ADH_N"/>
    <property type="match status" value="1"/>
</dbReference>
<dbReference type="InterPro" id="IPR011032">
    <property type="entry name" value="GroES-like_sf"/>
</dbReference>
<dbReference type="SMART" id="SM00829">
    <property type="entry name" value="PKS_ER"/>
    <property type="match status" value="1"/>
</dbReference>
<reference evidence="4" key="1">
    <citation type="submission" date="2021-04" db="EMBL/GenBank/DDBJ databases">
        <title>Genome based classification of Actinospica acidithermotolerans sp. nov., an actinobacterium isolated from an Indonesian hot spring.</title>
        <authorList>
            <person name="Kusuma A.B."/>
            <person name="Putra K.E."/>
            <person name="Nafisah S."/>
            <person name="Loh J."/>
            <person name="Nouioui I."/>
            <person name="Goodfellow M."/>
        </authorList>
    </citation>
    <scope>NUCLEOTIDE SEQUENCE</scope>
    <source>
        <strain evidence="4">DSM 45618</strain>
    </source>
</reference>
<dbReference type="Gene3D" id="3.90.180.10">
    <property type="entry name" value="Medium-chain alcohol dehydrogenases, catalytic domain"/>
    <property type="match status" value="1"/>
</dbReference>
<evidence type="ECO:0000313" key="5">
    <source>
        <dbReference type="Proteomes" id="UP000677913"/>
    </source>
</evidence>
<feature type="domain" description="Enoyl reductase (ER)" evidence="3">
    <location>
        <begin position="10"/>
        <end position="321"/>
    </location>
</feature>
<comment type="caution">
    <text evidence="4">The sequence shown here is derived from an EMBL/GenBank/DDBJ whole genome shotgun (WGS) entry which is preliminary data.</text>
</comment>
<dbReference type="SUPFAM" id="SSF51735">
    <property type="entry name" value="NAD(P)-binding Rossmann-fold domains"/>
    <property type="match status" value="1"/>
</dbReference>
<dbReference type="Proteomes" id="UP000677913">
    <property type="component" value="Unassembled WGS sequence"/>
</dbReference>
<dbReference type="GO" id="GO:0005829">
    <property type="term" value="C:cytosol"/>
    <property type="evidence" value="ECO:0007669"/>
    <property type="project" value="TreeGrafter"/>
</dbReference>
<sequence length="326" mass="33988">MRAVMVERYGGPEVLKPTELPEPQPRPGQVSIEVAYAGINYADVMARRDGYQVSALPFVPGLELSGTVRALGSGATGFRLGQPVAAFVPSGGYAQVAVAGLASVYPLPEGTDLREAATWLAVLPTAYALLHRIGRLAAGETVLVHSAAGGVGTAIGQLARAAGAAAVYGVVSSPRKVAFALRFGYDRVFVGDRYAAALAEATGGRGVDLILDPVGGETLRTGLSLLARFGRLVSYGNAGAQEPWRAGPGELYPRALSVSGFSLRAISREEPALLRQITESAIRAARAAAVQTPITGEYALEEVAEAHRMLESRATTGKLVARVAEH</sequence>
<dbReference type="InterPro" id="IPR013149">
    <property type="entry name" value="ADH-like_C"/>
</dbReference>
<evidence type="ECO:0000256" key="1">
    <source>
        <dbReference type="ARBA" id="ARBA00022857"/>
    </source>
</evidence>
<dbReference type="Gene3D" id="3.40.50.720">
    <property type="entry name" value="NAD(P)-binding Rossmann-like Domain"/>
    <property type="match status" value="1"/>
</dbReference>
<proteinExistence type="predicted"/>
<keyword evidence="2" id="KW-0560">Oxidoreductase</keyword>
<evidence type="ECO:0000259" key="3">
    <source>
        <dbReference type="SMART" id="SM00829"/>
    </source>
</evidence>
<dbReference type="Pfam" id="PF00107">
    <property type="entry name" value="ADH_zinc_N"/>
    <property type="match status" value="1"/>
</dbReference>
<accession>A0A8J7WFU2</accession>
<protein>
    <submittedName>
        <fullName evidence="4">Zinc-binding dehydrogenase</fullName>
    </submittedName>
</protein>
<dbReference type="GO" id="GO:0035925">
    <property type="term" value="F:mRNA 3'-UTR AU-rich region binding"/>
    <property type="evidence" value="ECO:0007669"/>
    <property type="project" value="TreeGrafter"/>
</dbReference>
<dbReference type="PROSITE" id="PS01162">
    <property type="entry name" value="QOR_ZETA_CRYSTAL"/>
    <property type="match status" value="1"/>
</dbReference>
<dbReference type="SUPFAM" id="SSF50129">
    <property type="entry name" value="GroES-like"/>
    <property type="match status" value="1"/>
</dbReference>
<keyword evidence="1" id="KW-0521">NADP</keyword>
<dbReference type="EMBL" id="JAGSXH010000001">
    <property type="protein sequence ID" value="MBS2961408.1"/>
    <property type="molecule type" value="Genomic_DNA"/>
</dbReference>
<evidence type="ECO:0000256" key="2">
    <source>
        <dbReference type="ARBA" id="ARBA00023002"/>
    </source>
</evidence>
<dbReference type="RefSeq" id="WP_211463088.1">
    <property type="nucleotide sequence ID" value="NZ_JAGSXH010000001.1"/>
</dbReference>
<evidence type="ECO:0000313" key="4">
    <source>
        <dbReference type="EMBL" id="MBS2961408.1"/>
    </source>
</evidence>
<dbReference type="PANTHER" id="PTHR48106:SF13">
    <property type="entry name" value="QUINONE OXIDOREDUCTASE-RELATED"/>
    <property type="match status" value="1"/>
</dbReference>
<organism evidence="4 5">
    <name type="scientific">Actinocrinis puniceicyclus</name>
    <dbReference type="NCBI Taxonomy" id="977794"/>
    <lineage>
        <taxon>Bacteria</taxon>
        <taxon>Bacillati</taxon>
        <taxon>Actinomycetota</taxon>
        <taxon>Actinomycetes</taxon>
        <taxon>Catenulisporales</taxon>
        <taxon>Actinospicaceae</taxon>
        <taxon>Actinocrinis</taxon>
    </lineage>
</organism>
<keyword evidence="5" id="KW-1185">Reference proteome</keyword>
<name>A0A8J7WFU2_9ACTN</name>
<dbReference type="GO" id="GO:0070402">
    <property type="term" value="F:NADPH binding"/>
    <property type="evidence" value="ECO:0007669"/>
    <property type="project" value="TreeGrafter"/>
</dbReference>
<dbReference type="InterPro" id="IPR013154">
    <property type="entry name" value="ADH-like_N"/>
</dbReference>
<gene>
    <name evidence="4" type="ORF">KGA66_00020</name>
</gene>
<dbReference type="InterPro" id="IPR036291">
    <property type="entry name" value="NAD(P)-bd_dom_sf"/>
</dbReference>
<dbReference type="InterPro" id="IPR020843">
    <property type="entry name" value="ER"/>
</dbReference>
<dbReference type="GO" id="GO:0008270">
    <property type="term" value="F:zinc ion binding"/>
    <property type="evidence" value="ECO:0007669"/>
    <property type="project" value="InterPro"/>
</dbReference>
<dbReference type="PANTHER" id="PTHR48106">
    <property type="entry name" value="QUINONE OXIDOREDUCTASE PIG3-RELATED"/>
    <property type="match status" value="1"/>
</dbReference>